<dbReference type="EMBL" id="CAHR02000105">
    <property type="protein sequence ID" value="CCG82849.1"/>
    <property type="molecule type" value="Genomic_DNA"/>
</dbReference>
<evidence type="ECO:0000313" key="4">
    <source>
        <dbReference type="Proteomes" id="UP000013776"/>
    </source>
</evidence>
<evidence type="ECO:0000256" key="2">
    <source>
        <dbReference type="SAM" id="SignalP"/>
    </source>
</evidence>
<feature type="compositionally biased region" description="Low complexity" evidence="1">
    <location>
        <begin position="217"/>
        <end position="229"/>
    </location>
</feature>
<feature type="region of interest" description="Disordered" evidence="1">
    <location>
        <begin position="209"/>
        <end position="229"/>
    </location>
</feature>
<comment type="caution">
    <text evidence="3">The sequence shown here is derived from an EMBL/GenBank/DDBJ whole genome shotgun (WGS) entry which is preliminary data.</text>
</comment>
<protein>
    <submittedName>
        <fullName evidence="3">Uncharacterized protein</fullName>
    </submittedName>
</protein>
<dbReference type="STRING" id="1097556.R4XAJ4"/>
<accession>R4XAJ4</accession>
<feature type="compositionally biased region" description="Low complexity" evidence="1">
    <location>
        <begin position="288"/>
        <end position="297"/>
    </location>
</feature>
<feature type="compositionally biased region" description="Low complexity" evidence="1">
    <location>
        <begin position="408"/>
        <end position="423"/>
    </location>
</feature>
<evidence type="ECO:0000256" key="1">
    <source>
        <dbReference type="SAM" id="MobiDB-lite"/>
    </source>
</evidence>
<proteinExistence type="predicted"/>
<reference evidence="3 4" key="1">
    <citation type="journal article" date="2013" name="MBio">
        <title>Genome sequencing of the plant pathogen Taphrina deformans, the causal agent of peach leaf curl.</title>
        <authorList>
            <person name="Cisse O.H."/>
            <person name="Almeida J.M.G.C.F."/>
            <person name="Fonseca A."/>
            <person name="Kumar A.A."/>
            <person name="Salojaervi J."/>
            <person name="Overmyer K."/>
            <person name="Hauser P.M."/>
            <person name="Pagni M."/>
        </authorList>
    </citation>
    <scope>NUCLEOTIDE SEQUENCE [LARGE SCALE GENOMIC DNA]</scope>
    <source>
        <strain evidence="4">PYCC 5710 / ATCC 11124 / CBS 356.35 / IMI 108563 / JCM 9778 / NBRC 8474</strain>
    </source>
</reference>
<keyword evidence="4" id="KW-1185">Reference proteome</keyword>
<dbReference type="OrthoDB" id="5510592at2759"/>
<feature type="compositionally biased region" description="Polar residues" evidence="1">
    <location>
        <begin position="424"/>
        <end position="436"/>
    </location>
</feature>
<dbReference type="VEuPathDB" id="FungiDB:TAPDE_002660"/>
<dbReference type="Proteomes" id="UP000013776">
    <property type="component" value="Unassembled WGS sequence"/>
</dbReference>
<name>R4XAJ4_TAPDE</name>
<feature type="region of interest" description="Disordered" evidence="1">
    <location>
        <begin position="394"/>
        <end position="436"/>
    </location>
</feature>
<evidence type="ECO:0000313" key="3">
    <source>
        <dbReference type="EMBL" id="CCG82849.1"/>
    </source>
</evidence>
<feature type="chain" id="PRO_5004381394" evidence="2">
    <location>
        <begin position="17"/>
        <end position="1326"/>
    </location>
</feature>
<keyword evidence="2" id="KW-0732">Signal</keyword>
<feature type="signal peptide" evidence="2">
    <location>
        <begin position="1"/>
        <end position="16"/>
    </location>
</feature>
<organism evidence="3 4">
    <name type="scientific">Taphrina deformans (strain PYCC 5710 / ATCC 11124 / CBS 356.35 / IMI 108563 / JCM 9778 / NBRC 8474)</name>
    <name type="common">Peach leaf curl fungus</name>
    <name type="synonym">Lalaria deformans</name>
    <dbReference type="NCBI Taxonomy" id="1097556"/>
    <lineage>
        <taxon>Eukaryota</taxon>
        <taxon>Fungi</taxon>
        <taxon>Dikarya</taxon>
        <taxon>Ascomycota</taxon>
        <taxon>Taphrinomycotina</taxon>
        <taxon>Taphrinomycetes</taxon>
        <taxon>Taphrinales</taxon>
        <taxon>Taphrinaceae</taxon>
        <taxon>Taphrina</taxon>
    </lineage>
</organism>
<gene>
    <name evidence="3" type="ORF">TAPDE_002660</name>
</gene>
<feature type="region of interest" description="Disordered" evidence="1">
    <location>
        <begin position="281"/>
        <end position="317"/>
    </location>
</feature>
<sequence length="1326" mass="126138">MLGSLLFSLSTVSVSALPGFARKARQVEAPVCPPASTITSYVPIITTIPECQGNLCSINTIISQGQPYITSSLTGMTTTGSSGLIIGGTTFINNGAAPTNAVYSTFTSCSSQCNVAGVTYGPGDIYYSTSTPVAPSSTSVLGGQTLQDTSATFITPTAVTSTFYSTTIDGVSVTDGSVPLSTTFSGADGIPTTLIQPVSQVIVPTPDVAPGQTVSRTSTLITPSSPTPATVTMSMGVSIGDNGELTTVVLPGSGASVITTGINGLGTPVNNAPGLETFPTTTGADGLPTPITSPATGAGAGTGPGLSEVTTGIDGLPTPVDSTPGSDTLPVTIGADGLPTPITYPATATGAGTGPGLNEVTTGTDGLPTPVNTSGSVALPVTTGADGLPTPVTLPGIATTGTTASIDGSATTTGSSKATISSSPLTTAPSSNGNGVSVTDGLSSSLLTSPTAVASADSPLSSTNAIESTPIAIGGSTSSSAGSSSTTTTIPCRSNADCTIVGLNVCLDLTGAPLALNAALGICGSDPTSGQQTSTVGASAVTTSASGVTNSAAVTSSAAPVPCTSNQECTTAGLGACLDILGAQIGTNVELATGTCAQISPIGQSTTTSGASPSAPATTAVACTSSDDCSTLGLGLCLDILGLVIDVGTGVCTERLPIADPIAQNTVSSLPTYSMTSSVLISQPTTPAVVAASDLLAQASTAAGEVSSFVSGIIHGATATSMGGLAAPTSVSCQNSAQCSGLGLGLCVKLPGVLSTDLGLCALGLNIGSSALPTLSLGASNTVSSPSSTATAVSCSSDADCAGQGLELCVAVDALNLAGAKVCATVDTTSPNSSQVTTGPAASVSNAQVTIPISVGVGASQTRSASAPTGTTTAMTCKSDADCSLRGLGVCLRLDVIGTDVGVCANIDLNGTGTVVGVGVGASAGSEAIVSASFGLGTGSGVTPRTQTAPAPTGTPTATTCKTDADCALRGLGVCLGLDVVGIDVGVCTDIALSGNGPVVGVGAGVSAGTEAIVSATIALSANNGATIQTQTAPAPTSTSTATSCRSDADCATRGLGVCLGVQIVGIDVGVCAGVDASGQGTLVGVGASVDAGTVAIVSATIDIGAGSGVDATTRTAAASTATTTGIPCASDAECLSQGLGACLGLDVIGTDIGVCAGVNLSGIDLVIATTTTPVLPSSTNSGASQFTAAVDAGVNVSVNGPSISASIGVPVVTPISIAPVSVPGPVIGATLAVGAGSGASPTLSVPQAAGTTSAAAPVVAGTTLSTVVVPAGSSTNAAAPAATTTALPAAYGKTCSQALDCGVNSGLLCIRANLAVASVGICLFG</sequence>